<feature type="compositionally biased region" description="Acidic residues" evidence="5">
    <location>
        <begin position="1078"/>
        <end position="1089"/>
    </location>
</feature>
<gene>
    <name evidence="8" type="ORF">pipiens_006366</name>
</gene>
<feature type="region of interest" description="Disordered" evidence="5">
    <location>
        <begin position="1027"/>
        <end position="1053"/>
    </location>
</feature>
<feature type="compositionally biased region" description="Low complexity" evidence="5">
    <location>
        <begin position="949"/>
        <end position="965"/>
    </location>
</feature>
<dbReference type="InterPro" id="IPR000626">
    <property type="entry name" value="Ubiquitin-like_dom"/>
</dbReference>
<evidence type="ECO:0000259" key="6">
    <source>
        <dbReference type="PROSITE" id="PS50053"/>
    </source>
</evidence>
<dbReference type="InterPro" id="IPR035896">
    <property type="entry name" value="AN1-like_Znf"/>
</dbReference>
<dbReference type="InterPro" id="IPR053061">
    <property type="entry name" value="AN1-type_zinc_finger"/>
</dbReference>
<dbReference type="Proteomes" id="UP001562425">
    <property type="component" value="Unassembled WGS sequence"/>
</dbReference>
<feature type="compositionally biased region" description="Low complexity" evidence="5">
    <location>
        <begin position="1030"/>
        <end position="1049"/>
    </location>
</feature>
<evidence type="ECO:0000256" key="3">
    <source>
        <dbReference type="ARBA" id="ARBA00022833"/>
    </source>
</evidence>
<feature type="region of interest" description="Disordered" evidence="5">
    <location>
        <begin position="899"/>
        <end position="990"/>
    </location>
</feature>
<dbReference type="Pfam" id="PF01428">
    <property type="entry name" value="zf-AN1"/>
    <property type="match status" value="1"/>
</dbReference>
<evidence type="ECO:0000256" key="1">
    <source>
        <dbReference type="ARBA" id="ARBA00022723"/>
    </source>
</evidence>
<dbReference type="SMART" id="SM00213">
    <property type="entry name" value="UBQ"/>
    <property type="match status" value="1"/>
</dbReference>
<protein>
    <submittedName>
        <fullName evidence="8">Uncharacterized protein</fullName>
    </submittedName>
</protein>
<accession>A0ABD1DPU9</accession>
<organism evidence="8 9">
    <name type="scientific">Culex pipiens pipiens</name>
    <name type="common">Northern house mosquito</name>
    <dbReference type="NCBI Taxonomy" id="38569"/>
    <lineage>
        <taxon>Eukaryota</taxon>
        <taxon>Metazoa</taxon>
        <taxon>Ecdysozoa</taxon>
        <taxon>Arthropoda</taxon>
        <taxon>Hexapoda</taxon>
        <taxon>Insecta</taxon>
        <taxon>Pterygota</taxon>
        <taxon>Neoptera</taxon>
        <taxon>Endopterygota</taxon>
        <taxon>Diptera</taxon>
        <taxon>Nematocera</taxon>
        <taxon>Culicoidea</taxon>
        <taxon>Culicidae</taxon>
        <taxon>Culicinae</taxon>
        <taxon>Culicini</taxon>
        <taxon>Culex</taxon>
        <taxon>Culex</taxon>
    </lineage>
</organism>
<dbReference type="SUPFAM" id="SSF54236">
    <property type="entry name" value="Ubiquitin-like"/>
    <property type="match status" value="1"/>
</dbReference>
<dbReference type="Pfam" id="PF00240">
    <property type="entry name" value="ubiquitin"/>
    <property type="match status" value="1"/>
</dbReference>
<keyword evidence="2 4" id="KW-0863">Zinc-finger</keyword>
<feature type="compositionally biased region" description="Basic and acidic residues" evidence="5">
    <location>
        <begin position="1106"/>
        <end position="1119"/>
    </location>
</feature>
<dbReference type="AlphaFoldDB" id="A0ABD1DPU9"/>
<dbReference type="EMBL" id="JBEHCU010004109">
    <property type="protein sequence ID" value="KAL1401787.1"/>
    <property type="molecule type" value="Genomic_DNA"/>
</dbReference>
<sequence>MWSPSYEIIVETLTGSEFEVTVSDRDTVGYIKSKIQKYEGIPVSQQHLLYQHRELADATEMRDVPLVNGSRLKLVLGMKGGPISSKRVVTISDYENWFDMSDVLSRQDAANFKTPGLKLLVNKKNIHRLMKVRAEKASDNIKGSVSRTIGSQSCADLDAEEFERETQKERDDKITAEKLNQIKTKLNMKKKKLASGALSEEVVVKEERSPIARPTFSAGPIGSTVPHYQRPHTSTSQMAGASIATATREPFLPHINFQSAITTSTNPNVAIAPTSANTRRAELDRHSQIRENLQRNRSFKTISAKNLNHHHHLSGNDITVRDPSRLERSLSYHSNGIFNRMDSDPTTGGRGHHATAASYNSTQSQHQLSSASLHDIIELLKYNPSKLRTISHDALNKMVTSKKHHGSGGGSHTSSAKLVDNASLKNIDEFIRDYDVTMTNRLKTMAGGDCSANLLAESMFNKEAASGGGFASTEIAFDKGSAGSGLDKTFRTLYKSTSDDNSTYELPKLLIREDSPVESFHSSYPQLETVALRGESPKNFNSMAKLQAEAGAAAAEGQSSLAPGPAEKSKLTSGSLLQLYEHPPPATTAAIGGGASGSGGGSGGTWAPHYGGVGHHHHSDLGINELELKFINNGLMEKSGSGATASGGSVFKLPAVSNLEINHWNALSNDSVNNYARSGDGKDKEEEQASNPRTSNGFIHSDLSISSDEDDLFSISDLIYKSQANKSKSIDLNEFRKTFGSSPTLLNNFGGTNCNLAPQLSRLDAIPSQYRRGYTNLNDAGLSCSTSELECVNATTKKKTGGSDNGELSPLLKHRNNDHVAYVRSYENLNRYKAFSMKNGESSDILRCQQGGGQLLPGISNLDSIADSDLNSSSGSGSNLIDDSFTDFEYRFSRLSCSGGGCSSTNTSSNTQTSSSSSSNQTNGATGATHRLLPLTDPNHRTRLMYGHPPAFNNTSSPFSNNNHNHNNHHHHHHHHPTNNNNNNNSASAANYYFPSDESLFNIDSFFDDFVEIDTSDIFDNTEYINIGDSRSSNASSSKLRSQKSSSANKQSLLLPEILQQDELLLKTHPGGSFSESASEELLGDDGDEGAASSAIRQIDAGVDSTTHERDSIERELPSKKLPPSVHHHPAEPVKSKKLRCAQCNRKLGVIMIMRCHCEKIFCAQHRYAEAHNCSYDFKLEGKKLLERENPLVVAQKLPKI</sequence>
<dbReference type="PROSITE" id="PS50053">
    <property type="entry name" value="UBIQUITIN_2"/>
    <property type="match status" value="1"/>
</dbReference>
<evidence type="ECO:0000313" key="8">
    <source>
        <dbReference type="EMBL" id="KAL1401787.1"/>
    </source>
</evidence>
<evidence type="ECO:0000256" key="4">
    <source>
        <dbReference type="PROSITE-ProRule" id="PRU00449"/>
    </source>
</evidence>
<dbReference type="PROSITE" id="PS51039">
    <property type="entry name" value="ZF_AN1"/>
    <property type="match status" value="1"/>
</dbReference>
<name>A0ABD1DPU9_CULPP</name>
<dbReference type="InterPro" id="IPR029071">
    <property type="entry name" value="Ubiquitin-like_domsf"/>
</dbReference>
<feature type="region of interest" description="Disordered" evidence="5">
    <location>
        <begin position="1069"/>
        <end position="1133"/>
    </location>
</feature>
<evidence type="ECO:0000256" key="5">
    <source>
        <dbReference type="SAM" id="MobiDB-lite"/>
    </source>
</evidence>
<dbReference type="GO" id="GO:0008270">
    <property type="term" value="F:zinc ion binding"/>
    <property type="evidence" value="ECO:0007669"/>
    <property type="project" value="UniProtKB-KW"/>
</dbReference>
<evidence type="ECO:0000259" key="7">
    <source>
        <dbReference type="PROSITE" id="PS51039"/>
    </source>
</evidence>
<dbReference type="PANTHER" id="PTHR46728:SF1">
    <property type="entry name" value="AN1-TYPE ZINC FINGER PROTEIN 4"/>
    <property type="match status" value="1"/>
</dbReference>
<dbReference type="PANTHER" id="PTHR46728">
    <property type="entry name" value="AN1-TYPE ZINC FINGER PROTEIN 4"/>
    <property type="match status" value="1"/>
</dbReference>
<dbReference type="InterPro" id="IPR000058">
    <property type="entry name" value="Znf_AN1"/>
</dbReference>
<feature type="domain" description="Ubiquitin-like" evidence="6">
    <location>
        <begin position="6"/>
        <end position="81"/>
    </location>
</feature>
<feature type="compositionally biased region" description="Low complexity" evidence="5">
    <location>
        <begin position="903"/>
        <end position="924"/>
    </location>
</feature>
<dbReference type="SUPFAM" id="SSF118310">
    <property type="entry name" value="AN1-like Zinc finger"/>
    <property type="match status" value="1"/>
</dbReference>
<feature type="domain" description="AN1-type" evidence="7">
    <location>
        <begin position="1135"/>
        <end position="1182"/>
    </location>
</feature>
<keyword evidence="9" id="KW-1185">Reference proteome</keyword>
<keyword evidence="1" id="KW-0479">Metal-binding</keyword>
<feature type="region of interest" description="Disordered" evidence="5">
    <location>
        <begin position="675"/>
        <end position="701"/>
    </location>
</feature>
<feature type="region of interest" description="Disordered" evidence="5">
    <location>
        <begin position="337"/>
        <end position="361"/>
    </location>
</feature>
<feature type="compositionally biased region" description="Basic residues" evidence="5">
    <location>
        <begin position="966"/>
        <end position="977"/>
    </location>
</feature>
<dbReference type="Gene3D" id="3.10.20.90">
    <property type="entry name" value="Phosphatidylinositol 3-kinase Catalytic Subunit, Chain A, domain 1"/>
    <property type="match status" value="1"/>
</dbReference>
<feature type="region of interest" description="Disordered" evidence="5">
    <location>
        <begin position="583"/>
        <end position="603"/>
    </location>
</feature>
<evidence type="ECO:0000313" key="9">
    <source>
        <dbReference type="Proteomes" id="UP001562425"/>
    </source>
</evidence>
<proteinExistence type="predicted"/>
<evidence type="ECO:0000256" key="2">
    <source>
        <dbReference type="ARBA" id="ARBA00022771"/>
    </source>
</evidence>
<reference evidence="8 9" key="1">
    <citation type="submission" date="2024-05" db="EMBL/GenBank/DDBJ databases">
        <title>Culex pipiens pipiens assembly and annotation.</title>
        <authorList>
            <person name="Alout H."/>
            <person name="Durand T."/>
        </authorList>
    </citation>
    <scope>NUCLEOTIDE SEQUENCE [LARGE SCALE GENOMIC DNA]</scope>
    <source>
        <strain evidence="8">HA-2024</strain>
        <tissue evidence="8">Whole body</tissue>
    </source>
</reference>
<feature type="compositionally biased region" description="Low complexity" evidence="5">
    <location>
        <begin position="978"/>
        <end position="990"/>
    </location>
</feature>
<dbReference type="SMART" id="SM00154">
    <property type="entry name" value="ZnF_AN1"/>
    <property type="match status" value="1"/>
</dbReference>
<feature type="compositionally biased region" description="Gly residues" evidence="5">
    <location>
        <begin position="591"/>
        <end position="603"/>
    </location>
</feature>
<dbReference type="Gene3D" id="4.10.1110.10">
    <property type="entry name" value="AN1-like Zinc finger"/>
    <property type="match status" value="1"/>
</dbReference>
<feature type="compositionally biased region" description="Polar residues" evidence="5">
    <location>
        <begin position="689"/>
        <end position="698"/>
    </location>
</feature>
<comment type="caution">
    <text evidence="8">The sequence shown here is derived from an EMBL/GenBank/DDBJ whole genome shotgun (WGS) entry which is preliminary data.</text>
</comment>
<keyword evidence="3" id="KW-0862">Zinc</keyword>